<evidence type="ECO:0000313" key="3">
    <source>
        <dbReference type="Proteomes" id="UP000636709"/>
    </source>
</evidence>
<dbReference type="GO" id="GO:0003729">
    <property type="term" value="F:mRNA binding"/>
    <property type="evidence" value="ECO:0007669"/>
    <property type="project" value="TreeGrafter"/>
</dbReference>
<feature type="compositionally biased region" description="Polar residues" evidence="1">
    <location>
        <begin position="56"/>
        <end position="65"/>
    </location>
</feature>
<dbReference type="PANTHER" id="PTHR32091">
    <property type="entry name" value="EUKARYOTIC TRANSLATION INITIATION FACTOR 4B"/>
    <property type="match status" value="1"/>
</dbReference>
<feature type="compositionally biased region" description="Basic and acidic residues" evidence="1">
    <location>
        <begin position="115"/>
        <end position="154"/>
    </location>
</feature>
<feature type="region of interest" description="Disordered" evidence="1">
    <location>
        <begin position="334"/>
        <end position="380"/>
    </location>
</feature>
<dbReference type="Proteomes" id="UP000636709">
    <property type="component" value="Unassembled WGS sequence"/>
</dbReference>
<proteinExistence type="predicted"/>
<reference evidence="2" key="1">
    <citation type="submission" date="2020-07" db="EMBL/GenBank/DDBJ databases">
        <title>Genome sequence and genetic diversity analysis of an under-domesticated orphan crop, white fonio (Digitaria exilis).</title>
        <authorList>
            <person name="Bennetzen J.L."/>
            <person name="Chen S."/>
            <person name="Ma X."/>
            <person name="Wang X."/>
            <person name="Yssel A.E.J."/>
            <person name="Chaluvadi S.R."/>
            <person name="Johnson M."/>
            <person name="Gangashetty P."/>
            <person name="Hamidou F."/>
            <person name="Sanogo M.D."/>
            <person name="Zwaenepoel A."/>
            <person name="Wallace J."/>
            <person name="Van De Peer Y."/>
            <person name="Van Deynze A."/>
        </authorList>
    </citation>
    <scope>NUCLEOTIDE SEQUENCE</scope>
    <source>
        <tissue evidence="2">Leaves</tissue>
    </source>
</reference>
<keyword evidence="3" id="KW-1185">Reference proteome</keyword>
<evidence type="ECO:0000313" key="2">
    <source>
        <dbReference type="EMBL" id="KAF8653562.1"/>
    </source>
</evidence>
<name>A0A835A7C6_9POAL</name>
<dbReference type="PANTHER" id="PTHR32091:SF17">
    <property type="entry name" value="EUKARYOTIC TRANSLATION INITIATION FACTOR 4B3"/>
    <property type="match status" value="1"/>
</dbReference>
<evidence type="ECO:0000256" key="1">
    <source>
        <dbReference type="SAM" id="MobiDB-lite"/>
    </source>
</evidence>
<feature type="region of interest" description="Disordered" evidence="1">
    <location>
        <begin position="42"/>
        <end position="279"/>
    </location>
</feature>
<feature type="compositionally biased region" description="Basic and acidic residues" evidence="1">
    <location>
        <begin position="235"/>
        <end position="262"/>
    </location>
</feature>
<feature type="compositionally biased region" description="Low complexity" evidence="1">
    <location>
        <begin position="204"/>
        <end position="214"/>
    </location>
</feature>
<dbReference type="AlphaFoldDB" id="A0A835A7C6"/>
<protein>
    <recommendedName>
        <fullName evidence="4">Eukaryotic translation initiation factor 4B</fullName>
    </recommendedName>
</protein>
<sequence length="405" mass="44490">MAIASAWAKPGSWALAAEEKVELPPLPPPMVPAADFPDLATAATTKVPKKKKAQSIPLSEFNSSKFVPRASRRSGTEEMSLDSLPKGPREHTEEELANTRGFGAGRWGGAARGPHGSDEPRRGGSDREDFGPSRADDADDWGAGKKPFERRERMGGFGGDSPASRADDVDDWVSTKRTAQTPFQERRERGAGFGGDSVSRADDSASWVSSKSYSVPADSRRGGPKRTLPLGNASDGEKPEDSKDKDTNKQEDEKDEKEEQRLRSRSVNPFGTARPREEVLAAKREDWRKEELKVENLEIQPRTRFSNPFGAARPREEVLAEKLEVMTVWEAPPERSFGRRGFPVAGEENGSAQQSESRAERAWKKPVAVEAANESEDGYDNLSHPSELLFDPVFVSCALPNHNHG</sequence>
<dbReference type="Pfam" id="PF06273">
    <property type="entry name" value="eIF-4B"/>
    <property type="match status" value="1"/>
</dbReference>
<comment type="caution">
    <text evidence="2">The sequence shown here is derived from an EMBL/GenBank/DDBJ whole genome shotgun (WGS) entry which is preliminary data.</text>
</comment>
<dbReference type="OrthoDB" id="48651at2759"/>
<dbReference type="GO" id="GO:0003743">
    <property type="term" value="F:translation initiation factor activity"/>
    <property type="evidence" value="ECO:0007669"/>
    <property type="project" value="InterPro"/>
</dbReference>
<gene>
    <name evidence="2" type="ORF">HU200_062198</name>
</gene>
<evidence type="ECO:0008006" key="4">
    <source>
        <dbReference type="Google" id="ProtNLM"/>
    </source>
</evidence>
<dbReference type="EMBL" id="JACEFO010002618">
    <property type="protein sequence ID" value="KAF8653562.1"/>
    <property type="molecule type" value="Genomic_DNA"/>
</dbReference>
<organism evidence="2 3">
    <name type="scientific">Digitaria exilis</name>
    <dbReference type="NCBI Taxonomy" id="1010633"/>
    <lineage>
        <taxon>Eukaryota</taxon>
        <taxon>Viridiplantae</taxon>
        <taxon>Streptophyta</taxon>
        <taxon>Embryophyta</taxon>
        <taxon>Tracheophyta</taxon>
        <taxon>Spermatophyta</taxon>
        <taxon>Magnoliopsida</taxon>
        <taxon>Liliopsida</taxon>
        <taxon>Poales</taxon>
        <taxon>Poaceae</taxon>
        <taxon>PACMAD clade</taxon>
        <taxon>Panicoideae</taxon>
        <taxon>Panicodae</taxon>
        <taxon>Paniceae</taxon>
        <taxon>Anthephorinae</taxon>
        <taxon>Digitaria</taxon>
    </lineage>
</organism>
<dbReference type="InterPro" id="IPR010433">
    <property type="entry name" value="EIF-4B_pln"/>
</dbReference>
<accession>A0A835A7C6</accession>
<feature type="compositionally biased region" description="Gly residues" evidence="1">
    <location>
        <begin position="102"/>
        <end position="111"/>
    </location>
</feature>